<reference evidence="3" key="2">
    <citation type="journal article" date="2019" name="Int. J. Syst. Evol. Microbiol.">
        <title>The Global Catalogue of Microorganisms (GCM) 10K type strain sequencing project: providing services to taxonomists for standard genome sequencing and annotation.</title>
        <authorList>
            <consortium name="The Broad Institute Genomics Platform"/>
            <consortium name="The Broad Institute Genome Sequencing Center for Infectious Disease"/>
            <person name="Wu L."/>
            <person name="Ma J."/>
        </authorList>
    </citation>
    <scope>NUCLEOTIDE SEQUENCE [LARGE SCALE GENOMIC DNA]</scope>
    <source>
        <strain evidence="3">GX21</strain>
    </source>
</reference>
<evidence type="ECO:0000313" key="1">
    <source>
        <dbReference type="EMBL" id="MFC7253736.1"/>
    </source>
</evidence>
<gene>
    <name evidence="1" type="ORF">ACFQKE_00160</name>
    <name evidence="2" type="ORF">ACFQKE_16385</name>
</gene>
<dbReference type="RefSeq" id="WP_379701760.1">
    <property type="nucleotide sequence ID" value="NZ_JBHTAT010000001.1"/>
</dbReference>
<name>A0ABD6A2V5_9EURY</name>
<evidence type="ECO:0000313" key="3">
    <source>
        <dbReference type="Proteomes" id="UP001596434"/>
    </source>
</evidence>
<keyword evidence="3" id="KW-1185">Reference proteome</keyword>
<dbReference type="EMBL" id="JBHTAT010000001">
    <property type="protein sequence ID" value="MFC7256865.1"/>
    <property type="molecule type" value="Genomic_DNA"/>
</dbReference>
<dbReference type="GeneID" id="96955261"/>
<dbReference type="AlphaFoldDB" id="A0ABD6A2V5"/>
<protein>
    <submittedName>
        <fullName evidence="2">Uncharacterized protein</fullName>
    </submittedName>
</protein>
<dbReference type="Proteomes" id="UP001596434">
    <property type="component" value="Unassembled WGS sequence"/>
</dbReference>
<reference evidence="2" key="1">
    <citation type="journal article" date="2014" name="Int. J. Syst. Evol. Microbiol.">
        <title>Complete genome sequence of Corynebacterium casei LMG S-19264T (=DSM 44701T), isolated from a smear-ripened cheese.</title>
        <authorList>
            <consortium name="US DOE Joint Genome Institute (JGI-PGF)"/>
            <person name="Walter F."/>
            <person name="Albersmeier A."/>
            <person name="Kalinowski J."/>
            <person name="Ruckert C."/>
        </authorList>
    </citation>
    <scope>NUCLEOTIDE SEQUENCE [LARGE SCALE GENOMIC DNA]</scope>
    <source>
        <strain evidence="2">CGMCC 4.163</strain>
    </source>
</reference>
<evidence type="ECO:0000313" key="2">
    <source>
        <dbReference type="EMBL" id="MFC7256865.1"/>
    </source>
</evidence>
<comment type="caution">
    <text evidence="2">The sequence shown here is derived from an EMBL/GenBank/DDBJ whole genome shotgun (WGS) entry which is preliminary data.</text>
</comment>
<reference evidence="2" key="3">
    <citation type="submission" date="2024-09" db="EMBL/GenBank/DDBJ databases">
        <authorList>
            <person name="Sun Q."/>
        </authorList>
    </citation>
    <scope>NUCLEOTIDE SEQUENCE</scope>
    <source>
        <strain evidence="2">CGMCC 4.163</strain>
    </source>
</reference>
<accession>A0ABD6A2V5</accession>
<dbReference type="EMBL" id="JBHTAT010000001">
    <property type="protein sequence ID" value="MFC7253736.1"/>
    <property type="molecule type" value="Genomic_DNA"/>
</dbReference>
<organism evidence="2 3">
    <name type="scientific">Haloplanus litoreus</name>
    <dbReference type="NCBI Taxonomy" id="767515"/>
    <lineage>
        <taxon>Archaea</taxon>
        <taxon>Methanobacteriati</taxon>
        <taxon>Methanobacteriota</taxon>
        <taxon>Stenosarchaea group</taxon>
        <taxon>Halobacteria</taxon>
        <taxon>Halobacteriales</taxon>
        <taxon>Haloferacaceae</taxon>
        <taxon>Haloplanus</taxon>
    </lineage>
</organism>
<proteinExistence type="predicted"/>
<sequence length="88" mass="9678">MRRHLVRGVATAAAFATVTALAPYVLVREFTRGASEADQQTGLQWIESGHRTILVDLDATDEDDAGRERYPAHVSADQEAVVDVQEVR</sequence>